<evidence type="ECO:0000313" key="3">
    <source>
        <dbReference type="EMBL" id="QHH12891.1"/>
    </source>
</evidence>
<reference evidence="3 4" key="1">
    <citation type="submission" date="2018-12" db="EMBL/GenBank/DDBJ databases">
        <title>Genomic insights into the evolutionary origins and pathogenicity of five Vibrio parahaemolyticus strains isolated from the shrimp with acute hepatopancreatic necrosis disease (AHPND).</title>
        <authorList>
            <person name="Yang Q."/>
            <person name="Dong X."/>
            <person name="Xie G."/>
            <person name="Fu S."/>
            <person name="Zou P."/>
            <person name="Sun J."/>
            <person name="Wang Y."/>
            <person name="Huang J."/>
        </authorList>
    </citation>
    <scope>NUCLEOTIDE SEQUENCE [LARGE SCALE GENOMIC DNA]</scope>
    <source>
        <strain evidence="3 4">20160303005-1</strain>
        <plasmid evidence="4">pvpsd2016-1</plasmid>
    </source>
</reference>
<keyword evidence="1" id="KW-0472">Membrane</keyword>
<dbReference type="InterPro" id="IPR046159">
    <property type="entry name" value="DUF6161"/>
</dbReference>
<gene>
    <name evidence="3" type="ORF">EHC69_26760</name>
</gene>
<accession>A0AAX1G0P2</accession>
<keyword evidence="1" id="KW-0812">Transmembrane</keyword>
<dbReference type="Proteomes" id="UP000464718">
    <property type="component" value="Plasmid pvpsd2016-1"/>
</dbReference>
<name>A0AAX1G0P2_VIBPH</name>
<evidence type="ECO:0000313" key="4">
    <source>
        <dbReference type="Proteomes" id="UP000464718"/>
    </source>
</evidence>
<sequence>MNILDRVLPFEINNRKFRKTFESPDDFTDFIDAEITSWSQYLQHSEVAKSIHNFLRSVKNDISRTNNSSSFSNHEVNSFKNKINGFNLQFERDFDFNIWISSDDVILKKLLEISKNHGGNVEKSFFEMTVISTSMPLKNKPIDAQYKLGAFLGVSYIIGECEYRSLLTDKKEDVDEIQARLLEQERDFYKRKDDFFASAKSKREELEYTYQEHLKMSKPASYWHKVSTKFENRARCIFVLLSIVILIGIIAFFEFYNSYLIGQNIPVDFTSVKGVILFFTGVAIYTYFIRVLSKLLFSSVHLQVDAEEREQLVYLYLSLIHHEGNKFESDSRNIILQALFSRSDTGLLSGDSAPTMPVSDMFKEFRKMG</sequence>
<organism evidence="3 4">
    <name type="scientific">Vibrio parahaemolyticus</name>
    <dbReference type="NCBI Taxonomy" id="670"/>
    <lineage>
        <taxon>Bacteria</taxon>
        <taxon>Pseudomonadati</taxon>
        <taxon>Pseudomonadota</taxon>
        <taxon>Gammaproteobacteria</taxon>
        <taxon>Vibrionales</taxon>
        <taxon>Vibrionaceae</taxon>
        <taxon>Vibrio</taxon>
    </lineage>
</organism>
<feature type="domain" description="DUF6161" evidence="2">
    <location>
        <begin position="167"/>
        <end position="353"/>
    </location>
</feature>
<feature type="transmembrane region" description="Helical" evidence="1">
    <location>
        <begin position="236"/>
        <end position="255"/>
    </location>
</feature>
<evidence type="ECO:0000259" key="2">
    <source>
        <dbReference type="Pfam" id="PF19658"/>
    </source>
</evidence>
<dbReference type="RefSeq" id="WP_122016162.1">
    <property type="nucleotide sequence ID" value="NZ_CP033143.1"/>
</dbReference>
<feature type="transmembrane region" description="Helical" evidence="1">
    <location>
        <begin position="275"/>
        <end position="293"/>
    </location>
</feature>
<keyword evidence="3" id="KW-0614">Plasmid</keyword>
<protein>
    <recommendedName>
        <fullName evidence="2">DUF6161 domain-containing protein</fullName>
    </recommendedName>
</protein>
<dbReference type="EMBL" id="CP034300">
    <property type="protein sequence ID" value="QHH12891.1"/>
    <property type="molecule type" value="Genomic_DNA"/>
</dbReference>
<geneLocation type="plasmid" evidence="4">
    <name>pvpsd2016-1</name>
</geneLocation>
<keyword evidence="1" id="KW-1133">Transmembrane helix</keyword>
<proteinExistence type="predicted"/>
<evidence type="ECO:0000256" key="1">
    <source>
        <dbReference type="SAM" id="Phobius"/>
    </source>
</evidence>
<dbReference type="Pfam" id="PF19658">
    <property type="entry name" value="DUF6161"/>
    <property type="match status" value="1"/>
</dbReference>
<dbReference type="AlphaFoldDB" id="A0AAX1G0P2"/>